<feature type="domain" description="Glycoside hydrolase family 5" evidence="11">
    <location>
        <begin position="36"/>
        <end position="270"/>
    </location>
</feature>
<feature type="signal peptide" evidence="10">
    <location>
        <begin position="1"/>
        <end position="23"/>
    </location>
</feature>
<comment type="catalytic activity">
    <reaction evidence="1">
        <text>Random hydrolysis of (1-&gt;4)-beta-D-mannosidic linkages in mannans, galactomannans and glucomannans.</text>
        <dbReference type="EC" id="3.2.1.78"/>
    </reaction>
</comment>
<evidence type="ECO:0000256" key="4">
    <source>
        <dbReference type="ARBA" id="ARBA00012706"/>
    </source>
</evidence>
<dbReference type="GO" id="GO:0016985">
    <property type="term" value="F:mannan endo-1,4-beta-mannosidase activity"/>
    <property type="evidence" value="ECO:0007669"/>
    <property type="project" value="UniProtKB-EC"/>
</dbReference>
<proteinExistence type="inferred from homology"/>
<name>A0A165TDP0_9AGAM</name>
<evidence type="ECO:0000256" key="7">
    <source>
        <dbReference type="ARBA" id="ARBA00022801"/>
    </source>
</evidence>
<dbReference type="InterPro" id="IPR017853">
    <property type="entry name" value="GH"/>
</dbReference>
<evidence type="ECO:0000256" key="9">
    <source>
        <dbReference type="SAM" id="MobiDB-lite"/>
    </source>
</evidence>
<keyword evidence="13" id="KW-1185">Reference proteome</keyword>
<accession>A0A165TDP0</accession>
<evidence type="ECO:0000256" key="1">
    <source>
        <dbReference type="ARBA" id="ARBA00001678"/>
    </source>
</evidence>
<evidence type="ECO:0000256" key="5">
    <source>
        <dbReference type="ARBA" id="ARBA00022525"/>
    </source>
</evidence>
<dbReference type="InterPro" id="IPR001547">
    <property type="entry name" value="Glyco_hydro_5"/>
</dbReference>
<evidence type="ECO:0000256" key="3">
    <source>
        <dbReference type="ARBA" id="ARBA00005641"/>
    </source>
</evidence>
<comment type="subcellular location">
    <subcellularLocation>
        <location evidence="2">Secreted</location>
    </subcellularLocation>
</comment>
<evidence type="ECO:0000256" key="6">
    <source>
        <dbReference type="ARBA" id="ARBA00022729"/>
    </source>
</evidence>
<sequence>MRVTLSIFLPLLFGALLASATSSIPSRTLKRASPSKYVTTSGGTFNYNEQPFRFVGTNAYWLPVLNSDEDIANTLSNMSAKGIKVVRVWAFNDVEAPTDEGVYFQTISNGVATINDGPNGLQRLDKVIELAEKANMWILPSLTNNWFPTADDTPSRRWATDTPRNYLSNDYGGMDAYVKAFVGTTGKHDEFYTNEKILNSFLNYTTQIVSRYVESPAVFGWELANDPRCYSTLAASSSCTPQTITQWHSTVAQHIKSIDPNHLVSSGNQGFFCVDCPKLFPLQAPPPQVSPAPGAQRRNVKPLSKSRLFLERQEARKRTREAKKRAGIVEPAALKIRGKWGAAAAKRQSSSTATAFDGSQGVDSQDILNIPEIGFGTAQLFPDQAQYSVDGLDSPYNYDALVQEGISWIQLQAQSAQTYGKPVFLTAFGLVSESNAPFFVPFNNTLPVSSSQTFITDQQRDEAYVQWLNTGYTSGLSGMVQYQWGQSNLTVKAGTAIAPPATSAKFRRQGTSSPNYDSSTQSPNDGYFDQGAQWGSDIGGSMGWPDIISELASLLHF</sequence>
<dbReference type="Gene3D" id="3.20.20.80">
    <property type="entry name" value="Glycosidases"/>
    <property type="match status" value="1"/>
</dbReference>
<keyword evidence="5" id="KW-0964">Secreted</keyword>
<evidence type="ECO:0000256" key="8">
    <source>
        <dbReference type="ARBA" id="ARBA00023295"/>
    </source>
</evidence>
<dbReference type="PANTHER" id="PTHR31451">
    <property type="match status" value="1"/>
</dbReference>
<dbReference type="AlphaFoldDB" id="A0A165TDP0"/>
<evidence type="ECO:0000313" key="13">
    <source>
        <dbReference type="Proteomes" id="UP000076761"/>
    </source>
</evidence>
<dbReference type="InterPro" id="IPR045053">
    <property type="entry name" value="MAN-like"/>
</dbReference>
<evidence type="ECO:0000256" key="10">
    <source>
        <dbReference type="SAM" id="SignalP"/>
    </source>
</evidence>
<dbReference type="Proteomes" id="UP000076761">
    <property type="component" value="Unassembled WGS sequence"/>
</dbReference>
<dbReference type="GO" id="GO:0005576">
    <property type="term" value="C:extracellular region"/>
    <property type="evidence" value="ECO:0007669"/>
    <property type="project" value="UniProtKB-SubCell"/>
</dbReference>
<keyword evidence="7 12" id="KW-0378">Hydrolase</keyword>
<evidence type="ECO:0000259" key="11">
    <source>
        <dbReference type="Pfam" id="PF26410"/>
    </source>
</evidence>
<dbReference type="GO" id="GO:0046355">
    <property type="term" value="P:mannan catabolic process"/>
    <property type="evidence" value="ECO:0007669"/>
    <property type="project" value="UniProtKB-ARBA"/>
</dbReference>
<dbReference type="OrthoDB" id="406631at2759"/>
<reference evidence="12 13" key="1">
    <citation type="journal article" date="2016" name="Mol. Biol. Evol.">
        <title>Comparative Genomics of Early-Diverging Mushroom-Forming Fungi Provides Insights into the Origins of Lignocellulose Decay Capabilities.</title>
        <authorList>
            <person name="Nagy L.G."/>
            <person name="Riley R."/>
            <person name="Tritt A."/>
            <person name="Adam C."/>
            <person name="Daum C."/>
            <person name="Floudas D."/>
            <person name="Sun H."/>
            <person name="Yadav J.S."/>
            <person name="Pangilinan J."/>
            <person name="Larsson K.H."/>
            <person name="Matsuura K."/>
            <person name="Barry K."/>
            <person name="Labutti K."/>
            <person name="Kuo R."/>
            <person name="Ohm R.A."/>
            <person name="Bhattacharya S.S."/>
            <person name="Shirouzu T."/>
            <person name="Yoshinaga Y."/>
            <person name="Martin F.M."/>
            <person name="Grigoriev I.V."/>
            <person name="Hibbett D.S."/>
        </authorList>
    </citation>
    <scope>NUCLEOTIDE SEQUENCE [LARGE SCALE GENOMIC DNA]</scope>
    <source>
        <strain evidence="12 13">HHB14362 ss-1</strain>
    </source>
</reference>
<dbReference type="Pfam" id="PF26410">
    <property type="entry name" value="GH5_mannosidase"/>
    <property type="match status" value="1"/>
</dbReference>
<comment type="similarity">
    <text evidence="3">Belongs to the glycosyl hydrolase 5 (cellulase A) family.</text>
</comment>
<dbReference type="SUPFAM" id="SSF51445">
    <property type="entry name" value="(Trans)glycosidases"/>
    <property type="match status" value="1"/>
</dbReference>
<feature type="chain" id="PRO_5007867032" description="mannan endo-1,4-beta-mannosidase" evidence="10">
    <location>
        <begin position="24"/>
        <end position="557"/>
    </location>
</feature>
<organism evidence="12 13">
    <name type="scientific">Neolentinus lepideus HHB14362 ss-1</name>
    <dbReference type="NCBI Taxonomy" id="1314782"/>
    <lineage>
        <taxon>Eukaryota</taxon>
        <taxon>Fungi</taxon>
        <taxon>Dikarya</taxon>
        <taxon>Basidiomycota</taxon>
        <taxon>Agaricomycotina</taxon>
        <taxon>Agaricomycetes</taxon>
        <taxon>Gloeophyllales</taxon>
        <taxon>Gloeophyllaceae</taxon>
        <taxon>Neolentinus</taxon>
    </lineage>
</organism>
<dbReference type="STRING" id="1314782.A0A165TDP0"/>
<evidence type="ECO:0000256" key="2">
    <source>
        <dbReference type="ARBA" id="ARBA00004613"/>
    </source>
</evidence>
<feature type="compositionally biased region" description="Polar residues" evidence="9">
    <location>
        <begin position="509"/>
        <end position="524"/>
    </location>
</feature>
<keyword evidence="6 10" id="KW-0732">Signal</keyword>
<evidence type="ECO:0000313" key="12">
    <source>
        <dbReference type="EMBL" id="KZT26517.1"/>
    </source>
</evidence>
<dbReference type="EMBL" id="KV425566">
    <property type="protein sequence ID" value="KZT26517.1"/>
    <property type="molecule type" value="Genomic_DNA"/>
</dbReference>
<protein>
    <recommendedName>
        <fullName evidence="4">mannan endo-1,4-beta-mannosidase</fullName>
        <ecNumber evidence="4">3.2.1.78</ecNumber>
    </recommendedName>
</protein>
<dbReference type="PANTHER" id="PTHR31451:SF39">
    <property type="entry name" value="MANNAN ENDO-1,4-BETA-MANNOSIDASE 1"/>
    <property type="match status" value="1"/>
</dbReference>
<gene>
    <name evidence="12" type="ORF">NEOLEDRAFT_1132025</name>
</gene>
<dbReference type="InParanoid" id="A0A165TDP0"/>
<keyword evidence="8" id="KW-0326">Glycosidase</keyword>
<dbReference type="EC" id="3.2.1.78" evidence="4"/>
<feature type="region of interest" description="Disordered" evidence="9">
    <location>
        <begin position="502"/>
        <end position="529"/>
    </location>
</feature>